<reference evidence="3 4" key="1">
    <citation type="submission" date="2017-07" db="EMBL/GenBank/DDBJ databases">
        <title>Complete genome sequence of Oryzomicrobium terrae TPP412.</title>
        <authorList>
            <person name="Chiu L.-W."/>
            <person name="Lo K.-J."/>
            <person name="Tsai Y.-M."/>
            <person name="Lin S.-S."/>
            <person name="Kuo C.-H."/>
            <person name="Liu C.-T."/>
        </authorList>
    </citation>
    <scope>NUCLEOTIDE SEQUENCE [LARGE SCALE GENOMIC DNA]</scope>
    <source>
        <strain evidence="3 4">TPP412</strain>
    </source>
</reference>
<accession>A0A5C1EB28</accession>
<protein>
    <submittedName>
        <fullName evidence="3">DNA transformation protein</fullName>
    </submittedName>
</protein>
<dbReference type="Proteomes" id="UP000323671">
    <property type="component" value="Chromosome"/>
</dbReference>
<keyword evidence="4" id="KW-1185">Reference proteome</keyword>
<evidence type="ECO:0000256" key="1">
    <source>
        <dbReference type="SAM" id="MobiDB-lite"/>
    </source>
</evidence>
<organism evidence="3 4">
    <name type="scientific">Oryzomicrobium terrae</name>
    <dbReference type="NCBI Taxonomy" id="1735038"/>
    <lineage>
        <taxon>Bacteria</taxon>
        <taxon>Pseudomonadati</taxon>
        <taxon>Pseudomonadota</taxon>
        <taxon>Betaproteobacteria</taxon>
        <taxon>Rhodocyclales</taxon>
        <taxon>Rhodocyclaceae</taxon>
        <taxon>Oryzomicrobium</taxon>
    </lineage>
</organism>
<dbReference type="RefSeq" id="WP_149426081.1">
    <property type="nucleotide sequence ID" value="NZ_CP022579.1"/>
</dbReference>
<dbReference type="AlphaFoldDB" id="A0A5C1EB28"/>
<evidence type="ECO:0000259" key="2">
    <source>
        <dbReference type="Pfam" id="PF04993"/>
    </source>
</evidence>
<dbReference type="InterPro" id="IPR007076">
    <property type="entry name" value="TfoX_N"/>
</dbReference>
<dbReference type="Gene3D" id="3.30.1460.30">
    <property type="entry name" value="YgaC/TfoX-N like chaperone"/>
    <property type="match status" value="1"/>
</dbReference>
<name>A0A5C1EB28_9RHOO</name>
<dbReference type="KEGG" id="otr:OTERR_26270"/>
<evidence type="ECO:0000313" key="3">
    <source>
        <dbReference type="EMBL" id="QEL66103.1"/>
    </source>
</evidence>
<dbReference type="PANTHER" id="PTHR36121:SF1">
    <property type="entry name" value="PROTEIN SXY"/>
    <property type="match status" value="1"/>
</dbReference>
<gene>
    <name evidence="3" type="primary">tfoX</name>
    <name evidence="3" type="ORF">OTERR_26270</name>
</gene>
<proteinExistence type="predicted"/>
<dbReference type="InterPro" id="IPR047525">
    <property type="entry name" value="TfoX-like"/>
</dbReference>
<feature type="domain" description="TfoX N-terminal" evidence="2">
    <location>
        <begin position="12"/>
        <end position="103"/>
    </location>
</feature>
<sequence length="126" mass="14045">MPDDDLTWLLDRLAPLGRVSARRMFGSRGLYCDGVFFAIYSDGQLYLKADDGNRDDFTRLGLTPLTFQAPSGRVQVLPYYPLPDEAADDDGALWRWCRSAIAAGLRRGRPTPGQRGRHRTATADPT</sequence>
<feature type="region of interest" description="Disordered" evidence="1">
    <location>
        <begin position="106"/>
        <end position="126"/>
    </location>
</feature>
<evidence type="ECO:0000313" key="4">
    <source>
        <dbReference type="Proteomes" id="UP000323671"/>
    </source>
</evidence>
<dbReference type="PANTHER" id="PTHR36121">
    <property type="entry name" value="PROTEIN SXY"/>
    <property type="match status" value="1"/>
</dbReference>
<dbReference type="Pfam" id="PF04993">
    <property type="entry name" value="TfoX_N"/>
    <property type="match status" value="1"/>
</dbReference>
<dbReference type="SUPFAM" id="SSF159894">
    <property type="entry name" value="YgaC/TfoX-N like"/>
    <property type="match status" value="1"/>
</dbReference>
<dbReference type="EMBL" id="CP022579">
    <property type="protein sequence ID" value="QEL66103.1"/>
    <property type="molecule type" value="Genomic_DNA"/>
</dbReference>